<dbReference type="Gene3D" id="3.40.50.150">
    <property type="entry name" value="Vaccinia Virus protein VP39"/>
    <property type="match status" value="1"/>
</dbReference>
<dbReference type="InterPro" id="IPR051419">
    <property type="entry name" value="Lys/N-term_MeTrsfase_sf"/>
</dbReference>
<comment type="similarity">
    <text evidence="1">Belongs to the methyltransferase superfamily.</text>
</comment>
<reference evidence="5" key="1">
    <citation type="submission" date="2023-10" db="EMBL/GenBank/DDBJ databases">
        <title>Genome assembly of Pristionchus species.</title>
        <authorList>
            <person name="Yoshida K."/>
            <person name="Sommer R.J."/>
        </authorList>
    </citation>
    <scope>NUCLEOTIDE SEQUENCE</scope>
    <source>
        <strain evidence="5">RS5133</strain>
    </source>
</reference>
<evidence type="ECO:0000256" key="1">
    <source>
        <dbReference type="ARBA" id="ARBA00008361"/>
    </source>
</evidence>
<dbReference type="CDD" id="cd02440">
    <property type="entry name" value="AdoMet_MTases"/>
    <property type="match status" value="1"/>
</dbReference>
<feature type="domain" description="Methyltransferase" evidence="4">
    <location>
        <begin position="42"/>
        <end position="159"/>
    </location>
</feature>
<comment type="caution">
    <text evidence="5">The sequence shown here is derived from an EMBL/GenBank/DDBJ whole genome shotgun (WGS) entry which is preliminary data.</text>
</comment>
<keyword evidence="2" id="KW-0489">Methyltransferase</keyword>
<keyword evidence="3" id="KW-0808">Transferase</keyword>
<protein>
    <recommendedName>
        <fullName evidence="4">Methyltransferase domain-containing protein</fullName>
    </recommendedName>
</protein>
<dbReference type="EMBL" id="BTSY01000005">
    <property type="protein sequence ID" value="GMT31125.1"/>
    <property type="molecule type" value="Genomic_DNA"/>
</dbReference>
<dbReference type="AlphaFoldDB" id="A0AAV5WKR5"/>
<sequence length="219" mass="25275">MESNAQYAERDYWESRFEKESHYEWLAGFDSYKEVLLKYINPAQRILHIGCGSSDLSMRLYELGFTNIANVDFSETLIASRKKEYPEMEWICDDITTLSQITDSSYDVVLEKATIEALLVKEKSVWSPSSSALRTLDAVWAAVSRVLVPQGIFLSISFTQPHFRVPALLRSPAWNVQTDLFGEFFHFFVYVCRKGEGNGEMMERYAKMSPDWLRSASEE</sequence>
<dbReference type="Pfam" id="PF13847">
    <property type="entry name" value="Methyltransf_31"/>
    <property type="match status" value="1"/>
</dbReference>
<organism evidence="5 6">
    <name type="scientific">Pristionchus fissidentatus</name>
    <dbReference type="NCBI Taxonomy" id="1538716"/>
    <lineage>
        <taxon>Eukaryota</taxon>
        <taxon>Metazoa</taxon>
        <taxon>Ecdysozoa</taxon>
        <taxon>Nematoda</taxon>
        <taxon>Chromadorea</taxon>
        <taxon>Rhabditida</taxon>
        <taxon>Rhabditina</taxon>
        <taxon>Diplogasteromorpha</taxon>
        <taxon>Diplogasteroidea</taxon>
        <taxon>Neodiplogasteridae</taxon>
        <taxon>Pristionchus</taxon>
    </lineage>
</organism>
<dbReference type="PANTHER" id="PTHR12176">
    <property type="entry name" value="SAM-DEPENDENT METHYLTRANSFERASE SUPERFAMILY PROTEIN"/>
    <property type="match status" value="1"/>
</dbReference>
<dbReference type="PANTHER" id="PTHR12176:SF80">
    <property type="entry name" value="EEF1A LYSINE METHYLTRANSFERASE 4"/>
    <property type="match status" value="1"/>
</dbReference>
<evidence type="ECO:0000256" key="2">
    <source>
        <dbReference type="ARBA" id="ARBA00022603"/>
    </source>
</evidence>
<gene>
    <name evidence="5" type="ORF">PFISCL1PPCAC_22422</name>
</gene>
<dbReference type="InterPro" id="IPR029063">
    <property type="entry name" value="SAM-dependent_MTases_sf"/>
</dbReference>
<dbReference type="GO" id="GO:0008168">
    <property type="term" value="F:methyltransferase activity"/>
    <property type="evidence" value="ECO:0007669"/>
    <property type="project" value="UniProtKB-KW"/>
</dbReference>
<evidence type="ECO:0000256" key="3">
    <source>
        <dbReference type="ARBA" id="ARBA00022679"/>
    </source>
</evidence>
<accession>A0AAV5WKR5</accession>
<dbReference type="Proteomes" id="UP001432322">
    <property type="component" value="Unassembled WGS sequence"/>
</dbReference>
<name>A0AAV5WKR5_9BILA</name>
<dbReference type="InterPro" id="IPR025714">
    <property type="entry name" value="Methyltranfer_dom"/>
</dbReference>
<dbReference type="SUPFAM" id="SSF53335">
    <property type="entry name" value="S-adenosyl-L-methionine-dependent methyltransferases"/>
    <property type="match status" value="1"/>
</dbReference>
<proteinExistence type="inferred from homology"/>
<keyword evidence="6" id="KW-1185">Reference proteome</keyword>
<evidence type="ECO:0000313" key="5">
    <source>
        <dbReference type="EMBL" id="GMT31125.1"/>
    </source>
</evidence>
<dbReference type="GO" id="GO:0032259">
    <property type="term" value="P:methylation"/>
    <property type="evidence" value="ECO:0007669"/>
    <property type="project" value="UniProtKB-KW"/>
</dbReference>
<evidence type="ECO:0000259" key="4">
    <source>
        <dbReference type="Pfam" id="PF13847"/>
    </source>
</evidence>
<evidence type="ECO:0000313" key="6">
    <source>
        <dbReference type="Proteomes" id="UP001432322"/>
    </source>
</evidence>